<dbReference type="RefSeq" id="WP_101780661.1">
    <property type="nucleotide sequence ID" value="NZ_CP025543.1"/>
</dbReference>
<dbReference type="EMBL" id="CP025543">
    <property type="protein sequence ID" value="AUM62600.1"/>
    <property type="molecule type" value="Genomic_DNA"/>
</dbReference>
<name>A0A2K9LUA0_SPISQ</name>
<organism evidence="2 3">
    <name type="scientific">Spiroplasma monobiae MQ-1</name>
    <dbReference type="NCBI Taxonomy" id="1336748"/>
    <lineage>
        <taxon>Bacteria</taxon>
        <taxon>Bacillati</taxon>
        <taxon>Mycoplasmatota</taxon>
        <taxon>Mollicutes</taxon>
        <taxon>Entomoplasmatales</taxon>
        <taxon>Spiroplasmataceae</taxon>
        <taxon>Spiroplasma</taxon>
    </lineage>
</organism>
<gene>
    <name evidence="2" type="ORF">SMONO_v1c03510</name>
</gene>
<feature type="signal peptide" evidence="1">
    <location>
        <begin position="1"/>
        <end position="23"/>
    </location>
</feature>
<proteinExistence type="predicted"/>
<evidence type="ECO:0000313" key="2">
    <source>
        <dbReference type="EMBL" id="AUM62600.1"/>
    </source>
</evidence>
<evidence type="ECO:0000256" key="1">
    <source>
        <dbReference type="SAM" id="SignalP"/>
    </source>
</evidence>
<reference evidence="2 3" key="1">
    <citation type="submission" date="2017-12" db="EMBL/GenBank/DDBJ databases">
        <title>Complete genome sequence of Spiroplasma monobiae MQ-1 (ATCC 33825).</title>
        <authorList>
            <person name="Tsai Y.-M."/>
            <person name="Lo W.-S."/>
            <person name="Wu P.-S."/>
            <person name="Cho S.-T."/>
            <person name="Kuo C.-H."/>
        </authorList>
    </citation>
    <scope>NUCLEOTIDE SEQUENCE [LARGE SCALE GENOMIC DNA]</scope>
    <source>
        <strain evidence="2 3">MQ-1</strain>
    </source>
</reference>
<protein>
    <recommendedName>
        <fullName evidence="4">Lipoprotein</fullName>
    </recommendedName>
</protein>
<dbReference type="AlphaFoldDB" id="A0A2K9LUA0"/>
<dbReference type="Proteomes" id="UP000234790">
    <property type="component" value="Chromosome"/>
</dbReference>
<accession>A0A2K9LUA0</accession>
<dbReference type="KEGG" id="smoo:SMONO_v1c03510"/>
<keyword evidence="1" id="KW-0732">Signal</keyword>
<evidence type="ECO:0000313" key="3">
    <source>
        <dbReference type="Proteomes" id="UP000234790"/>
    </source>
</evidence>
<feature type="chain" id="PRO_5014998563" description="Lipoprotein" evidence="1">
    <location>
        <begin position="24"/>
        <end position="407"/>
    </location>
</feature>
<dbReference type="PROSITE" id="PS51257">
    <property type="entry name" value="PROKAR_LIPOPROTEIN"/>
    <property type="match status" value="1"/>
</dbReference>
<evidence type="ECO:0008006" key="4">
    <source>
        <dbReference type="Google" id="ProtNLM"/>
    </source>
</evidence>
<keyword evidence="3" id="KW-1185">Reference proteome</keyword>
<sequence length="407" mass="47203">MKKLIKLLSVTLITASTTGSVVACGPTIIKKEKLRNVDTNLLLWSTNSFYWTTIQDNAAYTREDVIREFNENYNRDNKNIIFPDGILSVEALTGENNTILLKSNVYSNYNKVENIEIYFVENENIRDISDRIENNIQSILNKEYRYNYLEDAKLSLKKGLLDSKAYFKDEESFVKILENNDWNGRGPLKIDIINSKWTLDLTILQPLLDTAAGYTFGSKSSLSGDINIVESNTIFKSIFDIKIDDYYKTIGNTAGTNWLFQFVYKINGKEIFNRGELMVVMTLYEFYIRSLQEYVSIKGEELTSINDRNMIFNFSYKTMQQLFSDPITGGQKFNANINGVAFEIEASPYLVDNKSKNTNLNILEDYNFKKTYKVDFDNNKQFDVYSFVKRDVSDNNAYEYSEFRHNK</sequence>